<evidence type="ECO:0000313" key="5">
    <source>
        <dbReference type="Proteomes" id="UP000005532"/>
    </source>
</evidence>
<dbReference type="InterPro" id="IPR012334">
    <property type="entry name" value="Pectin_lyas_fold"/>
</dbReference>
<dbReference type="eggNOG" id="COG3210">
    <property type="taxonomic scope" value="Bacteria"/>
</dbReference>
<dbReference type="Pfam" id="PF05860">
    <property type="entry name" value="TPS"/>
    <property type="match status" value="1"/>
</dbReference>
<feature type="chain" id="PRO_5002955377" evidence="2">
    <location>
        <begin position="26"/>
        <end position="1435"/>
    </location>
</feature>
<evidence type="ECO:0000256" key="1">
    <source>
        <dbReference type="SAM" id="MobiDB-lite"/>
    </source>
</evidence>
<organism evidence="4 5">
    <name type="scientific">Actinobacillus minor NM305</name>
    <dbReference type="NCBI Taxonomy" id="637911"/>
    <lineage>
        <taxon>Bacteria</taxon>
        <taxon>Pseudomonadati</taxon>
        <taxon>Pseudomonadota</taxon>
        <taxon>Gammaproteobacteria</taxon>
        <taxon>Pasteurellales</taxon>
        <taxon>Pasteurellaceae</taxon>
        <taxon>Actinobacillus</taxon>
    </lineage>
</organism>
<feature type="domain" description="Filamentous haemagglutinin FhaB/tRNA nuclease CdiA-like TPS" evidence="3">
    <location>
        <begin position="39"/>
        <end position="159"/>
    </location>
</feature>
<dbReference type="InterPro" id="IPR011050">
    <property type="entry name" value="Pectin_lyase_fold/virulence"/>
</dbReference>
<keyword evidence="2" id="KW-0732">Signal</keyword>
<dbReference type="RefSeq" id="WP_005822202.1">
    <property type="nucleotide sequence ID" value="NZ_ACQL01000027.1"/>
</dbReference>
<dbReference type="SUPFAM" id="SSF51126">
    <property type="entry name" value="Pectin lyase-like"/>
    <property type="match status" value="1"/>
</dbReference>
<proteinExistence type="predicted"/>
<reference evidence="4 5" key="1">
    <citation type="journal article" date="2010" name="Vet. Microbiol.">
        <title>Production of haemolysins by strains of the Actinobacillus minor/porcitonsillarum complex.</title>
        <authorList>
            <person name="Arya G."/>
            <person name="Niven D.F."/>
        </authorList>
    </citation>
    <scope>NUCLEOTIDE SEQUENCE [LARGE SCALE GENOMIC DNA]</scope>
    <source>
        <strain evidence="4 5">NM305</strain>
    </source>
</reference>
<comment type="caution">
    <text evidence="4">The sequence shown here is derived from an EMBL/GenBank/DDBJ whole genome shotgun (WGS) entry which is preliminary data.</text>
</comment>
<dbReference type="Proteomes" id="UP000005532">
    <property type="component" value="Unassembled WGS sequence"/>
</dbReference>
<dbReference type="InterPro" id="IPR008638">
    <property type="entry name" value="FhaB/CdiA-like_TPS"/>
</dbReference>
<dbReference type="EMBL" id="ACQL01000027">
    <property type="protein sequence ID" value="EER48111.1"/>
    <property type="molecule type" value="Genomic_DNA"/>
</dbReference>
<dbReference type="Pfam" id="PF13332">
    <property type="entry name" value="Fil_haemagg_2"/>
    <property type="match status" value="4"/>
</dbReference>
<dbReference type="OrthoDB" id="2664633at2"/>
<dbReference type="Gene3D" id="2.160.20.10">
    <property type="entry name" value="Single-stranded right-handed beta-helix, Pectin lyase-like"/>
    <property type="match status" value="1"/>
</dbReference>
<protein>
    <submittedName>
        <fullName evidence="4">Hemolysin</fullName>
    </submittedName>
</protein>
<feature type="region of interest" description="Disordered" evidence="1">
    <location>
        <begin position="779"/>
        <end position="810"/>
    </location>
</feature>
<sequence length="1435" mass="149973">MSRANLSLSKITATLALCYAIPAYADIQSANSQTQVKRVGSVEIVNIAKPSDAGLSHNQYNKFNVDKSGAVLNNALNKGKSELAGNLDKNPNLQNQAAKVILNEVVSRQPSHLAGRQEVFGQRADYVLANPNGISCDGCGFINTPKASLVVGKPAVSKGELTGFDVKGDKALSTSGKVTNSQVDQLDLIAPTVNVGGDIRGAKNINVVMGKNTVQRDKDGKLTVQVEEAKGAVLDGRVVGSMQADRIRIHSTDNRATLNVEAADIKAKDVLVQAGNANVQGKVTASTYRQNNQYTADRRVKVDESRSGKNEKYQATKIQADNLVVDVDNRLNVSGADIKAKQASIIGGQTHFGTQTTTNESNARKHQSKGLWFREETDKTKVQTVHRTTLAAGQLNVVATKGKVTGNAVKLAGQDAFVYGEKGVALKGVAQTTQSEATSKFKNETARLRTGSSSQTANTQELVASELQFKNLTVGGSDVHLSAVKGQIDGQFFVQNKGKAEFVSQATKNTHQLDDKQKFWGGLAGSKTLGTGKDETIQHGTDLTVKGLAYIDASNGVNVKGSRVLAGEGYVLGNQGKLVVDSAQARVIEHQNSRTGTIFNITKARESSFNSVSTAQGSTLASESNLQLISTKGINVIGSKVQAVNTLGVYAPTVEVIGAKNQRLSMKEEAGFGISAKGDKPKVTFNTEAALRGVITSLIKGESVNALNVVKGNTKFEAQGSITLGIYNHKQQTQEVTHTAASLEGGNTKVTAQDVNVVGSKISATQGDVTIQAQNIKTSAQSDRLDSNKKSTTAGITASAKVNESSATGTLSVGVNHKQQNSQTQTAQASQLSAKQNLTLDAERIQHQGSQLSAGNNIAQGAEHIEHSVATNSQNDRTKNVDVGLSVTSSINKDKAISSSVSLSASGGRENSQSTTAQATSLNAGNSIVINGKTLQDTATQYQVGGDLTLNSQQHNLQAAVNSSSKDTMKAGVNIGVSGNTSDLKTVNLKVNVGANYQQNQTASEKAQKASLTANNIAVNTNNLYSQADMKADGNINVVAKESATFAQATNKEQQNGVGFKADLGVGALVVPAATAAIPSVDASVSVNAVNGHTQDAVTAKVEGQSINIQSGKNTLVQGTSLAADNINLSGETVNVVAAKSDKQLTDVAVGAAVSVGKGVSSLGLKANLKVNHEAANSHTASQVTAQNLNIQSGNGITLAGVQADAKNVTLDSGNGNLALTALQDNVKKTGVGATLSLNGGVAEQKWTPNGGSASLDVNVIRNQTHTSTVVNNESANLNVGGDALLTGSALNADTVSGTVAGDLISKGLVNKVSETSVSVSASGSGKYTPYPEQKWNNNLAQDWNNGTITGVKADVKLNADIKRETTNTPVNVNAKQNNLVVKGKTVKARLVPEKKANTKVTAHLHTNVEEMVKQANEQMKKGQTPFIQVVTQRK</sequence>
<feature type="compositionally biased region" description="Polar residues" evidence="1">
    <location>
        <begin position="909"/>
        <end position="919"/>
    </location>
</feature>
<feature type="compositionally biased region" description="Polar residues" evidence="1">
    <location>
        <begin position="790"/>
        <end position="810"/>
    </location>
</feature>
<evidence type="ECO:0000313" key="4">
    <source>
        <dbReference type="EMBL" id="EER48111.1"/>
    </source>
</evidence>
<dbReference type="InterPro" id="IPR025157">
    <property type="entry name" value="Hemagglutinin_rpt"/>
</dbReference>
<name>C5RZ08_9PAST</name>
<dbReference type="SMART" id="SM00912">
    <property type="entry name" value="Haemagg_act"/>
    <property type="match status" value="1"/>
</dbReference>
<dbReference type="NCBIfam" id="TIGR01901">
    <property type="entry name" value="adhes_NPXG"/>
    <property type="match status" value="1"/>
</dbReference>
<feature type="signal peptide" evidence="2">
    <location>
        <begin position="1"/>
        <end position="25"/>
    </location>
</feature>
<evidence type="ECO:0000256" key="2">
    <source>
        <dbReference type="SAM" id="SignalP"/>
    </source>
</evidence>
<evidence type="ECO:0000259" key="3">
    <source>
        <dbReference type="SMART" id="SM00912"/>
    </source>
</evidence>
<gene>
    <name evidence="4" type="ORF">AM305_01184</name>
</gene>
<accession>C5RZ08</accession>
<feature type="region of interest" description="Disordered" evidence="1">
    <location>
        <begin position="898"/>
        <end position="919"/>
    </location>
</feature>
<dbReference type="GO" id="GO:0003824">
    <property type="term" value="F:catalytic activity"/>
    <property type="evidence" value="ECO:0007669"/>
    <property type="project" value="UniProtKB-ARBA"/>
</dbReference>